<dbReference type="InterPro" id="IPR006175">
    <property type="entry name" value="YjgF/YER057c/UK114"/>
</dbReference>
<dbReference type="AlphaFoldDB" id="A0AAP5ALF1"/>
<protein>
    <submittedName>
        <fullName evidence="2">Enamine deaminase RidA (YjgF/YER057c/UK114 family)</fullName>
    </submittedName>
</protein>
<dbReference type="InterPro" id="IPR035959">
    <property type="entry name" value="RutC-like_sf"/>
</dbReference>
<evidence type="ECO:0000313" key="3">
    <source>
        <dbReference type="Proteomes" id="UP001226084"/>
    </source>
</evidence>
<dbReference type="Proteomes" id="UP001226084">
    <property type="component" value="Unassembled WGS sequence"/>
</dbReference>
<evidence type="ECO:0000256" key="1">
    <source>
        <dbReference type="ARBA" id="ARBA00010552"/>
    </source>
</evidence>
<accession>A0AAP5ALF1</accession>
<name>A0AAP5ALF1_9GAMM</name>
<comment type="similarity">
    <text evidence="1">Belongs to the RutC family.</text>
</comment>
<sequence>MSTSNRKTASFGVPWESAYGYVQAVRVNNSIFVSGQLSHTPEGQLVAPAALGADGKPANFDTMEAQMKRTYENAEVLLAELGGSLADVVEETLFVIDVPAAFAASGKVRPAVYGQPVPQVASNLIGVSALAFPEQLIEIAFRAEVQS</sequence>
<dbReference type="SUPFAM" id="SSF55298">
    <property type="entry name" value="YjgF-like"/>
    <property type="match status" value="1"/>
</dbReference>
<dbReference type="GO" id="GO:0005829">
    <property type="term" value="C:cytosol"/>
    <property type="evidence" value="ECO:0007669"/>
    <property type="project" value="TreeGrafter"/>
</dbReference>
<dbReference type="Gene3D" id="3.30.1330.40">
    <property type="entry name" value="RutC-like"/>
    <property type="match status" value="1"/>
</dbReference>
<proteinExistence type="inferred from homology"/>
<dbReference type="GO" id="GO:0019239">
    <property type="term" value="F:deaminase activity"/>
    <property type="evidence" value="ECO:0007669"/>
    <property type="project" value="TreeGrafter"/>
</dbReference>
<reference evidence="2" key="1">
    <citation type="submission" date="2023-07" db="EMBL/GenBank/DDBJ databases">
        <title>Functional and genomic diversity of the sorghum phyllosphere microbiome.</title>
        <authorList>
            <person name="Shade A."/>
        </authorList>
    </citation>
    <scope>NUCLEOTIDE SEQUENCE</scope>
    <source>
        <strain evidence="2">SORGH_AS_0457</strain>
    </source>
</reference>
<dbReference type="Pfam" id="PF01042">
    <property type="entry name" value="Ribonuc_L-PSP"/>
    <property type="match status" value="1"/>
</dbReference>
<comment type="caution">
    <text evidence="2">The sequence shown here is derived from an EMBL/GenBank/DDBJ whole genome shotgun (WGS) entry which is preliminary data.</text>
</comment>
<dbReference type="PANTHER" id="PTHR11803:SF58">
    <property type="entry name" value="PROTEIN HMF1-RELATED"/>
    <property type="match status" value="1"/>
</dbReference>
<dbReference type="RefSeq" id="WP_145480933.1">
    <property type="nucleotide sequence ID" value="NZ_JABEXP010000004.1"/>
</dbReference>
<dbReference type="PANTHER" id="PTHR11803">
    <property type="entry name" value="2-IMINOBUTANOATE/2-IMINOPROPANOATE DEAMINASE RIDA"/>
    <property type="match status" value="1"/>
</dbReference>
<organism evidence="2 3">
    <name type="scientific">Stenotrophomonas rhizophila</name>
    <dbReference type="NCBI Taxonomy" id="216778"/>
    <lineage>
        <taxon>Bacteria</taxon>
        <taxon>Pseudomonadati</taxon>
        <taxon>Pseudomonadota</taxon>
        <taxon>Gammaproteobacteria</taxon>
        <taxon>Lysobacterales</taxon>
        <taxon>Lysobacteraceae</taxon>
        <taxon>Stenotrophomonas</taxon>
    </lineage>
</organism>
<evidence type="ECO:0000313" key="2">
    <source>
        <dbReference type="EMBL" id="MDQ1110241.1"/>
    </source>
</evidence>
<gene>
    <name evidence="2" type="ORF">QE424_003400</name>
</gene>
<dbReference type="EMBL" id="JAUTAS010000001">
    <property type="protein sequence ID" value="MDQ1110241.1"/>
    <property type="molecule type" value="Genomic_DNA"/>
</dbReference>